<evidence type="ECO:0000256" key="1">
    <source>
        <dbReference type="ARBA" id="ARBA00004448"/>
    </source>
</evidence>
<keyword evidence="2" id="KW-0812">Transmembrane</keyword>
<evidence type="ECO:0000256" key="6">
    <source>
        <dbReference type="ARBA" id="ARBA00023136"/>
    </source>
</evidence>
<dbReference type="OrthoDB" id="1913277at2759"/>
<dbReference type="GO" id="GO:0045271">
    <property type="term" value="C:respiratory chain complex I"/>
    <property type="evidence" value="ECO:0007669"/>
    <property type="project" value="InterPro"/>
</dbReference>
<organism evidence="8 9">
    <name type="scientific">Leucosporidium creatinivorum</name>
    <dbReference type="NCBI Taxonomy" id="106004"/>
    <lineage>
        <taxon>Eukaryota</taxon>
        <taxon>Fungi</taxon>
        <taxon>Dikarya</taxon>
        <taxon>Basidiomycota</taxon>
        <taxon>Pucciniomycotina</taxon>
        <taxon>Microbotryomycetes</taxon>
        <taxon>Leucosporidiales</taxon>
        <taxon>Leucosporidium</taxon>
    </lineage>
</organism>
<feature type="compositionally biased region" description="Basic and acidic residues" evidence="7">
    <location>
        <begin position="161"/>
        <end position="185"/>
    </location>
</feature>
<keyword evidence="6" id="KW-0472">Membrane</keyword>
<evidence type="ECO:0000256" key="2">
    <source>
        <dbReference type="ARBA" id="ARBA00022692"/>
    </source>
</evidence>
<evidence type="ECO:0000256" key="3">
    <source>
        <dbReference type="ARBA" id="ARBA00022792"/>
    </source>
</evidence>
<name>A0A1Y2G5B9_9BASI</name>
<evidence type="ECO:0000256" key="4">
    <source>
        <dbReference type="ARBA" id="ARBA00022989"/>
    </source>
</evidence>
<evidence type="ECO:0000256" key="7">
    <source>
        <dbReference type="SAM" id="MobiDB-lite"/>
    </source>
</evidence>
<evidence type="ECO:0000256" key="5">
    <source>
        <dbReference type="ARBA" id="ARBA00023128"/>
    </source>
</evidence>
<keyword evidence="3" id="KW-0999">Mitochondrion inner membrane</keyword>
<dbReference type="EMBL" id="MCGR01000002">
    <property type="protein sequence ID" value="ORY91702.1"/>
    <property type="molecule type" value="Genomic_DNA"/>
</dbReference>
<proteinExistence type="predicted"/>
<dbReference type="Proteomes" id="UP000193467">
    <property type="component" value="Unassembled WGS sequence"/>
</dbReference>
<gene>
    <name evidence="8" type="ORF">BCR35DRAFT_349484</name>
</gene>
<sequence>MSGPYEAPRASLDVTLPPRPFLAPLASASHPSQVHAYHPSPVLGPAFNVAVTSAGVGLFISAIKNSLETHNKGAMGVFTRTGWIAGYFAAAGFAFSYVDHTVANMIESSDNGIAGASGGCAAGFVTGIRSGSIPKAVGMCAFMGSMVGTYDLAGGQLGWESGKKPRSEREKERESFFKKKQVAEE</sequence>
<keyword evidence="9" id="KW-1185">Reference proteome</keyword>
<dbReference type="GO" id="GO:0006120">
    <property type="term" value="P:mitochondrial electron transport, NADH to ubiquinone"/>
    <property type="evidence" value="ECO:0007669"/>
    <property type="project" value="InterPro"/>
</dbReference>
<comment type="caution">
    <text evidence="8">The sequence shown here is derived from an EMBL/GenBank/DDBJ whole genome shotgun (WGS) entry which is preliminary data.</text>
</comment>
<keyword evidence="4" id="KW-1133">Transmembrane helix</keyword>
<dbReference type="PANTHER" id="PTHR21382">
    <property type="entry name" value="NADH-UBIQUINONE OXIDOREDUCTASE SUBUNIT"/>
    <property type="match status" value="1"/>
</dbReference>
<reference evidence="8 9" key="1">
    <citation type="submission" date="2016-07" db="EMBL/GenBank/DDBJ databases">
        <title>Pervasive Adenine N6-methylation of Active Genes in Fungi.</title>
        <authorList>
            <consortium name="DOE Joint Genome Institute"/>
            <person name="Mondo S.J."/>
            <person name="Dannebaum R.O."/>
            <person name="Kuo R.C."/>
            <person name="Labutti K."/>
            <person name="Haridas S."/>
            <person name="Kuo A."/>
            <person name="Salamov A."/>
            <person name="Ahrendt S.R."/>
            <person name="Lipzen A."/>
            <person name="Sullivan W."/>
            <person name="Andreopoulos W.B."/>
            <person name="Clum A."/>
            <person name="Lindquist E."/>
            <person name="Daum C."/>
            <person name="Ramamoorthy G.K."/>
            <person name="Gryganskyi A."/>
            <person name="Culley D."/>
            <person name="Magnuson J.K."/>
            <person name="James T.Y."/>
            <person name="O'Malley M.A."/>
            <person name="Stajich J.E."/>
            <person name="Spatafora J.W."/>
            <person name="Visel A."/>
            <person name="Grigoriev I.V."/>
        </authorList>
    </citation>
    <scope>NUCLEOTIDE SEQUENCE [LARGE SCALE GENOMIC DNA]</scope>
    <source>
        <strain evidence="8 9">62-1032</strain>
    </source>
</reference>
<dbReference type="AlphaFoldDB" id="A0A1Y2G5B9"/>
<dbReference type="PANTHER" id="PTHR21382:SF1">
    <property type="entry name" value="NADH DEHYDROGENASE [UBIQUINONE] 1 ALPHA SUBCOMPLEX SUBUNIT 11"/>
    <property type="match status" value="1"/>
</dbReference>
<evidence type="ECO:0000313" key="8">
    <source>
        <dbReference type="EMBL" id="ORY91702.1"/>
    </source>
</evidence>
<accession>A0A1Y2G5B9</accession>
<keyword evidence="5" id="KW-0496">Mitochondrion</keyword>
<dbReference type="InParanoid" id="A0A1Y2G5B9"/>
<feature type="region of interest" description="Disordered" evidence="7">
    <location>
        <begin position="160"/>
        <end position="185"/>
    </location>
</feature>
<dbReference type="InterPro" id="IPR039205">
    <property type="entry name" value="NDUFA11"/>
</dbReference>
<comment type="subcellular location">
    <subcellularLocation>
        <location evidence="1">Mitochondrion inner membrane</location>
        <topology evidence="1">Multi-pass membrane protein</topology>
    </subcellularLocation>
</comment>
<dbReference type="GO" id="GO:0005743">
    <property type="term" value="C:mitochondrial inner membrane"/>
    <property type="evidence" value="ECO:0007669"/>
    <property type="project" value="UniProtKB-SubCell"/>
</dbReference>
<protein>
    <submittedName>
        <fullName evidence="8">Uncharacterized protein</fullName>
    </submittedName>
</protein>
<evidence type="ECO:0000313" key="9">
    <source>
        <dbReference type="Proteomes" id="UP000193467"/>
    </source>
</evidence>
<dbReference type="STRING" id="106004.A0A1Y2G5B9"/>